<dbReference type="SUPFAM" id="SSF49764">
    <property type="entry name" value="HSP20-like chaperones"/>
    <property type="match status" value="1"/>
</dbReference>
<evidence type="ECO:0000256" key="3">
    <source>
        <dbReference type="SAM" id="Phobius"/>
    </source>
</evidence>
<keyword evidence="3" id="KW-0472">Membrane</keyword>
<name>A0AAV8T8K9_9ROSI</name>
<reference evidence="5 6" key="1">
    <citation type="submission" date="2021-09" db="EMBL/GenBank/DDBJ databases">
        <title>Genomic insights and catalytic innovation underlie evolution of tropane alkaloids biosynthesis.</title>
        <authorList>
            <person name="Wang Y.-J."/>
            <person name="Tian T."/>
            <person name="Huang J.-P."/>
            <person name="Huang S.-X."/>
        </authorList>
    </citation>
    <scope>NUCLEOTIDE SEQUENCE [LARGE SCALE GENOMIC DNA]</scope>
    <source>
        <strain evidence="5">KIB-2018</strain>
        <tissue evidence="5">Leaf</tissue>
    </source>
</reference>
<evidence type="ECO:0000256" key="1">
    <source>
        <dbReference type="PROSITE-ProRule" id="PRU00285"/>
    </source>
</evidence>
<dbReference type="CDD" id="cd06464">
    <property type="entry name" value="ACD_sHsps-like"/>
    <property type="match status" value="1"/>
</dbReference>
<evidence type="ECO:0000259" key="4">
    <source>
        <dbReference type="PROSITE" id="PS01031"/>
    </source>
</evidence>
<dbReference type="PROSITE" id="PS01031">
    <property type="entry name" value="SHSP"/>
    <property type="match status" value="1"/>
</dbReference>
<evidence type="ECO:0000256" key="2">
    <source>
        <dbReference type="RuleBase" id="RU003616"/>
    </source>
</evidence>
<gene>
    <name evidence="5" type="ORF">K2173_025507</name>
</gene>
<dbReference type="InterPro" id="IPR008978">
    <property type="entry name" value="HSP20-like_chaperone"/>
</dbReference>
<feature type="domain" description="SHSP" evidence="4">
    <location>
        <begin position="7"/>
        <end position="111"/>
    </location>
</feature>
<dbReference type="Gene3D" id="2.60.40.790">
    <property type="match status" value="1"/>
</dbReference>
<keyword evidence="6" id="KW-1185">Reference proteome</keyword>
<keyword evidence="3" id="KW-0812">Transmembrane</keyword>
<dbReference type="InterPro" id="IPR002068">
    <property type="entry name" value="A-crystallin/Hsp20_dom"/>
</dbReference>
<feature type="transmembrane region" description="Helical" evidence="3">
    <location>
        <begin position="137"/>
        <end position="155"/>
    </location>
</feature>
<dbReference type="Pfam" id="PF00011">
    <property type="entry name" value="HSP20"/>
    <property type="match status" value="1"/>
</dbReference>
<dbReference type="EMBL" id="JAIWQS010000006">
    <property type="protein sequence ID" value="KAJ8763122.1"/>
    <property type="molecule type" value="Genomic_DNA"/>
</dbReference>
<evidence type="ECO:0000313" key="5">
    <source>
        <dbReference type="EMBL" id="KAJ8763122.1"/>
    </source>
</evidence>
<evidence type="ECO:0000313" key="6">
    <source>
        <dbReference type="Proteomes" id="UP001159364"/>
    </source>
</evidence>
<keyword evidence="3" id="KW-1133">Transmembrane helix</keyword>
<comment type="similarity">
    <text evidence="1 2">Belongs to the small heat shock protein (HSP20) family.</text>
</comment>
<accession>A0AAV8T8K9</accession>
<sequence>MEAGNLKPSYEDFEPFCRWQREKDHDTLEVHLQGFKKENLKVQINDSMIITITGESRQGGSPWRRFRKDVKLTKHYKQNEVWAKFKREILYVILPKKDSPRSGRSPVFEKSESLPSTYLCDIETSSFSRLKMNSLKWAMLTGALVVVLAFGIYAYNFMGSS</sequence>
<organism evidence="5 6">
    <name type="scientific">Erythroxylum novogranatense</name>
    <dbReference type="NCBI Taxonomy" id="1862640"/>
    <lineage>
        <taxon>Eukaryota</taxon>
        <taxon>Viridiplantae</taxon>
        <taxon>Streptophyta</taxon>
        <taxon>Embryophyta</taxon>
        <taxon>Tracheophyta</taxon>
        <taxon>Spermatophyta</taxon>
        <taxon>Magnoliopsida</taxon>
        <taxon>eudicotyledons</taxon>
        <taxon>Gunneridae</taxon>
        <taxon>Pentapetalae</taxon>
        <taxon>rosids</taxon>
        <taxon>fabids</taxon>
        <taxon>Malpighiales</taxon>
        <taxon>Erythroxylaceae</taxon>
        <taxon>Erythroxylum</taxon>
    </lineage>
</organism>
<dbReference type="Proteomes" id="UP001159364">
    <property type="component" value="Linkage Group LG06"/>
</dbReference>
<proteinExistence type="inferred from homology"/>
<protein>
    <recommendedName>
        <fullName evidence="4">SHSP domain-containing protein</fullName>
    </recommendedName>
</protein>
<comment type="caution">
    <text evidence="5">The sequence shown here is derived from an EMBL/GenBank/DDBJ whole genome shotgun (WGS) entry which is preliminary data.</text>
</comment>
<dbReference type="AlphaFoldDB" id="A0AAV8T8K9"/>